<feature type="chain" id="PRO_5034138732" evidence="6">
    <location>
        <begin position="30"/>
        <end position="790"/>
    </location>
</feature>
<dbReference type="AlphaFoldDB" id="A0A8B7YFV0"/>
<dbReference type="RefSeq" id="XP_022091270.1">
    <property type="nucleotide sequence ID" value="XM_022235578.1"/>
</dbReference>
<dbReference type="GeneID" id="110979609"/>
<dbReference type="InterPro" id="IPR000719">
    <property type="entry name" value="Prot_kinase_dom"/>
</dbReference>
<evidence type="ECO:0000256" key="1">
    <source>
        <dbReference type="ARBA" id="ARBA00004167"/>
    </source>
</evidence>
<dbReference type="CDD" id="cd00192">
    <property type="entry name" value="PTKc"/>
    <property type="match status" value="1"/>
</dbReference>
<evidence type="ECO:0000313" key="9">
    <source>
        <dbReference type="RefSeq" id="XP_022091270.1"/>
    </source>
</evidence>
<protein>
    <submittedName>
        <fullName evidence="9">Fibroblast growth factor receptor 4-like isoform X1</fullName>
    </submittedName>
</protein>
<feature type="region of interest" description="Disordered" evidence="4">
    <location>
        <begin position="703"/>
        <end position="728"/>
    </location>
</feature>
<name>A0A8B7YFV0_ACAPL</name>
<dbReference type="GO" id="GO:0005886">
    <property type="term" value="C:plasma membrane"/>
    <property type="evidence" value="ECO:0007669"/>
    <property type="project" value="TreeGrafter"/>
</dbReference>
<dbReference type="PANTHER" id="PTHR24416">
    <property type="entry name" value="TYROSINE-PROTEIN KINASE RECEPTOR"/>
    <property type="match status" value="1"/>
</dbReference>
<dbReference type="GO" id="GO:0005524">
    <property type="term" value="F:ATP binding"/>
    <property type="evidence" value="ECO:0007669"/>
    <property type="project" value="UniProtKB-UniRule"/>
</dbReference>
<evidence type="ECO:0000256" key="4">
    <source>
        <dbReference type="SAM" id="MobiDB-lite"/>
    </source>
</evidence>
<feature type="binding site" evidence="3">
    <location>
        <position position="451"/>
    </location>
    <ligand>
        <name>ATP</name>
        <dbReference type="ChEBI" id="CHEBI:30616"/>
    </ligand>
</feature>
<dbReference type="Pfam" id="PF07714">
    <property type="entry name" value="PK_Tyr_Ser-Thr"/>
    <property type="match status" value="1"/>
</dbReference>
<evidence type="ECO:0000313" key="8">
    <source>
        <dbReference type="Proteomes" id="UP000694845"/>
    </source>
</evidence>
<dbReference type="PRINTS" id="PR00109">
    <property type="entry name" value="TYRKINASE"/>
</dbReference>
<dbReference type="InterPro" id="IPR001245">
    <property type="entry name" value="Ser-Thr/Tyr_kinase_cat_dom"/>
</dbReference>
<keyword evidence="3" id="KW-0547">Nucleotide-binding</keyword>
<keyword evidence="3" id="KW-0067">ATP-binding</keyword>
<dbReference type="GO" id="GO:0004714">
    <property type="term" value="F:transmembrane receptor protein tyrosine kinase activity"/>
    <property type="evidence" value="ECO:0007669"/>
    <property type="project" value="UniProtKB-EC"/>
</dbReference>
<comment type="catalytic activity">
    <reaction evidence="2">
        <text>L-tyrosyl-[protein] + ATP = O-phospho-L-tyrosyl-[protein] + ADP + H(+)</text>
        <dbReference type="Rhea" id="RHEA:10596"/>
        <dbReference type="Rhea" id="RHEA-COMP:10136"/>
        <dbReference type="Rhea" id="RHEA-COMP:20101"/>
        <dbReference type="ChEBI" id="CHEBI:15378"/>
        <dbReference type="ChEBI" id="CHEBI:30616"/>
        <dbReference type="ChEBI" id="CHEBI:46858"/>
        <dbReference type="ChEBI" id="CHEBI:61978"/>
        <dbReference type="ChEBI" id="CHEBI:456216"/>
        <dbReference type="EC" id="2.7.10.1"/>
    </reaction>
</comment>
<dbReference type="OrthoDB" id="535945at2759"/>
<dbReference type="Gene3D" id="3.30.200.20">
    <property type="entry name" value="Phosphorylase Kinase, domain 1"/>
    <property type="match status" value="1"/>
</dbReference>
<dbReference type="FunFam" id="1.10.510.10:FF:002448">
    <property type="match status" value="1"/>
</dbReference>
<dbReference type="InterPro" id="IPR050122">
    <property type="entry name" value="RTK"/>
</dbReference>
<dbReference type="GO" id="GO:0007169">
    <property type="term" value="P:cell surface receptor protein tyrosine kinase signaling pathway"/>
    <property type="evidence" value="ECO:0007669"/>
    <property type="project" value="TreeGrafter"/>
</dbReference>
<sequence length="790" mass="88870">MTSHVTCVVYASSWRGVLFLSIMPNLARSFIDCTGIGIGRPYHPSCCIPQIVDRNTVNPTFIVRPVTVDRWELDVNISWAKPQGEMNFDAYGVHRLDYTRLPPVIASCDDYYSNLIIVQVEWILFRNVPFGSTPFFIVFTANRTAELINREQSIKEIAMADCYDSTRSISFCRTQSIEVAGSPIDLRVDLIIAEEQAGDATPIVSVMVSWNPPVQIKSNATLVGFALVWYMNEAVQLPAVNIAVPMSMREYDDPFSLSFNHSIQGVEVTNENNFRVQVRAKINDTECSGVTCLGNEAVLSFSVGPENVTTVLPDSPTSTISGPNGDVSSSQPIQYIPYPTPSILPYVLAGVATLLLCLLLPVLFRHLRKQRRPDSMSQFIPDHEESNYASKSISISNVMDESFSHFECDRNALTEISPISQIGKGSFGVVYKAFAYGTVSGKLGYYPVAIKGLKENATRDLKESFLEEIRLMIDIGRHPNILAILGCCTVDEPYLLITEFMTYGDLLHFLWKTRESKLTEEDPVYQLTELNLFQIARQVACGMEYLSQTRYYHGDLAARNILVGKNLLVKVSDFGLSDDTYEMGYKRLDEGRKRAVKWVSLETNTTNRCSIKSDVWSFGIVLYEIFTRGNAPYQGLSNQEVIEKLKSGYRMERPKDCPSDVYAMMRKCWQENPSKRPSFTDLYQSLDKMLGQHSDYLNFEESETCPGESKDVRTEGEQSQDSSLSSGKPDELKLWLHLNGSFPGGTKTIDFVPFNQVGENFTQSNNSSSRSVELEEKIFKRDRDCDVLTA</sequence>
<keyword evidence="8" id="KW-1185">Reference proteome</keyword>
<gene>
    <name evidence="9" type="primary">LOC110979609</name>
</gene>
<dbReference type="PROSITE" id="PS50011">
    <property type="entry name" value="PROTEIN_KINASE_DOM"/>
    <property type="match status" value="1"/>
</dbReference>
<accession>A0A8B7YFV0</accession>
<proteinExistence type="predicted"/>
<dbReference type="PANTHER" id="PTHR24416:SF620">
    <property type="entry name" value="TYROSINE-PROTEIN KINASE RECEPTOR TORSO"/>
    <property type="match status" value="1"/>
</dbReference>
<dbReference type="GO" id="GO:0043235">
    <property type="term" value="C:receptor complex"/>
    <property type="evidence" value="ECO:0007669"/>
    <property type="project" value="TreeGrafter"/>
</dbReference>
<keyword evidence="5" id="KW-0812">Transmembrane</keyword>
<evidence type="ECO:0000259" key="7">
    <source>
        <dbReference type="PROSITE" id="PS50011"/>
    </source>
</evidence>
<dbReference type="SUPFAM" id="SSF56112">
    <property type="entry name" value="Protein kinase-like (PK-like)"/>
    <property type="match status" value="1"/>
</dbReference>
<dbReference type="Gene3D" id="1.10.510.10">
    <property type="entry name" value="Transferase(Phosphotransferase) domain 1"/>
    <property type="match status" value="1"/>
</dbReference>
<dbReference type="InterPro" id="IPR017441">
    <property type="entry name" value="Protein_kinase_ATP_BS"/>
</dbReference>
<keyword evidence="5" id="KW-1133">Transmembrane helix</keyword>
<feature type="domain" description="Protein kinase" evidence="7">
    <location>
        <begin position="416"/>
        <end position="690"/>
    </location>
</feature>
<evidence type="ECO:0000256" key="5">
    <source>
        <dbReference type="SAM" id="Phobius"/>
    </source>
</evidence>
<keyword evidence="5" id="KW-0472">Membrane</keyword>
<dbReference type="Proteomes" id="UP000694845">
    <property type="component" value="Unplaced"/>
</dbReference>
<organism evidence="8 9">
    <name type="scientific">Acanthaster planci</name>
    <name type="common">Crown-of-thorns starfish</name>
    <dbReference type="NCBI Taxonomy" id="133434"/>
    <lineage>
        <taxon>Eukaryota</taxon>
        <taxon>Metazoa</taxon>
        <taxon>Echinodermata</taxon>
        <taxon>Eleutherozoa</taxon>
        <taxon>Asterozoa</taxon>
        <taxon>Asteroidea</taxon>
        <taxon>Valvatacea</taxon>
        <taxon>Valvatida</taxon>
        <taxon>Acanthasteridae</taxon>
        <taxon>Acanthaster</taxon>
    </lineage>
</organism>
<dbReference type="InterPro" id="IPR008266">
    <property type="entry name" value="Tyr_kinase_AS"/>
</dbReference>
<dbReference type="PROSITE" id="PS00107">
    <property type="entry name" value="PROTEIN_KINASE_ATP"/>
    <property type="match status" value="1"/>
</dbReference>
<reference evidence="9" key="1">
    <citation type="submission" date="2025-08" db="UniProtKB">
        <authorList>
            <consortium name="RefSeq"/>
        </authorList>
    </citation>
    <scope>IDENTIFICATION</scope>
</reference>
<dbReference type="InterPro" id="IPR011009">
    <property type="entry name" value="Kinase-like_dom_sf"/>
</dbReference>
<evidence type="ECO:0000256" key="2">
    <source>
        <dbReference type="ARBA" id="ARBA00051243"/>
    </source>
</evidence>
<dbReference type="PROSITE" id="PS00109">
    <property type="entry name" value="PROTEIN_KINASE_TYR"/>
    <property type="match status" value="1"/>
</dbReference>
<evidence type="ECO:0000256" key="3">
    <source>
        <dbReference type="PROSITE-ProRule" id="PRU10141"/>
    </source>
</evidence>
<comment type="subcellular location">
    <subcellularLocation>
        <location evidence="1">Membrane</location>
        <topology evidence="1">Single-pass membrane protein</topology>
    </subcellularLocation>
</comment>
<keyword evidence="6" id="KW-0732">Signal</keyword>
<feature type="compositionally biased region" description="Polar residues" evidence="4">
    <location>
        <begin position="717"/>
        <end position="726"/>
    </location>
</feature>
<feature type="signal peptide" evidence="6">
    <location>
        <begin position="1"/>
        <end position="29"/>
    </location>
</feature>
<evidence type="ECO:0000256" key="6">
    <source>
        <dbReference type="SAM" id="SignalP"/>
    </source>
</evidence>
<feature type="transmembrane region" description="Helical" evidence="5">
    <location>
        <begin position="343"/>
        <end position="364"/>
    </location>
</feature>
<dbReference type="KEGG" id="aplc:110979609"/>